<keyword evidence="1" id="KW-0812">Transmembrane</keyword>
<sequence length="74" mass="8087">MSIGVSAFLIIAGAILRFAVTWSPDHVDLQVIGVILMIAGAVGLIASTVVLAMRRRNQRSAEVYEERHYIQPPP</sequence>
<dbReference type="Pfam" id="PF20059">
    <property type="entry name" value="DUF6458"/>
    <property type="match status" value="1"/>
</dbReference>
<evidence type="ECO:0000313" key="3">
    <source>
        <dbReference type="EMBL" id="TVY99036.1"/>
    </source>
</evidence>
<accession>A0A6P2BKT8</accession>
<dbReference type="OrthoDB" id="4775046at2"/>
<name>A0A6P2BKT8_9ACTN</name>
<evidence type="ECO:0000313" key="4">
    <source>
        <dbReference type="Proteomes" id="UP000460272"/>
    </source>
</evidence>
<feature type="domain" description="DUF6458" evidence="2">
    <location>
        <begin position="1"/>
        <end position="60"/>
    </location>
</feature>
<keyword evidence="1" id="KW-1133">Transmembrane helix</keyword>
<keyword evidence="4" id="KW-1185">Reference proteome</keyword>
<dbReference type="Proteomes" id="UP000460272">
    <property type="component" value="Unassembled WGS sequence"/>
</dbReference>
<dbReference type="InterPro" id="IPR045597">
    <property type="entry name" value="DUF6458"/>
</dbReference>
<keyword evidence="1" id="KW-0472">Membrane</keyword>
<protein>
    <recommendedName>
        <fullName evidence="2">DUF6458 domain-containing protein</fullName>
    </recommendedName>
</protein>
<evidence type="ECO:0000256" key="1">
    <source>
        <dbReference type="SAM" id="Phobius"/>
    </source>
</evidence>
<dbReference type="AlphaFoldDB" id="A0A6P2BKT8"/>
<organism evidence="3 4">
    <name type="scientific">Trebonia kvetii</name>
    <dbReference type="NCBI Taxonomy" id="2480626"/>
    <lineage>
        <taxon>Bacteria</taxon>
        <taxon>Bacillati</taxon>
        <taxon>Actinomycetota</taxon>
        <taxon>Actinomycetes</taxon>
        <taxon>Streptosporangiales</taxon>
        <taxon>Treboniaceae</taxon>
        <taxon>Trebonia</taxon>
    </lineage>
</organism>
<feature type="transmembrane region" description="Helical" evidence="1">
    <location>
        <begin position="29"/>
        <end position="52"/>
    </location>
</feature>
<gene>
    <name evidence="3" type="ORF">EAS64_42090</name>
</gene>
<evidence type="ECO:0000259" key="2">
    <source>
        <dbReference type="Pfam" id="PF20059"/>
    </source>
</evidence>
<proteinExistence type="predicted"/>
<dbReference type="RefSeq" id="WP_145862329.1">
    <property type="nucleotide sequence ID" value="NZ_RPFW01000014.1"/>
</dbReference>
<comment type="caution">
    <text evidence="3">The sequence shown here is derived from an EMBL/GenBank/DDBJ whole genome shotgun (WGS) entry which is preliminary data.</text>
</comment>
<dbReference type="EMBL" id="RPFW01000014">
    <property type="protein sequence ID" value="TVY99036.1"/>
    <property type="molecule type" value="Genomic_DNA"/>
</dbReference>
<reference evidence="3 4" key="1">
    <citation type="submission" date="2018-11" db="EMBL/GenBank/DDBJ databases">
        <title>Trebonia kvetii gen.nov., sp.nov., a novel acidophilic actinobacterium, and proposal of the new actinobacterial family Treboniaceae fam. nov.</title>
        <authorList>
            <person name="Rapoport D."/>
            <person name="Sagova-Mareckova M."/>
            <person name="Sedlacek I."/>
            <person name="Provaznik J."/>
            <person name="Kralova S."/>
            <person name="Pavlinic D."/>
            <person name="Benes V."/>
            <person name="Kopecky J."/>
        </authorList>
    </citation>
    <scope>NUCLEOTIDE SEQUENCE [LARGE SCALE GENOMIC DNA]</scope>
    <source>
        <strain evidence="3 4">15Tr583</strain>
    </source>
</reference>